<dbReference type="InterPro" id="IPR035965">
    <property type="entry name" value="PAS-like_dom_sf"/>
</dbReference>
<evidence type="ECO:0000256" key="8">
    <source>
        <dbReference type="ARBA" id="ARBA00022777"/>
    </source>
</evidence>
<keyword evidence="9" id="KW-0067">ATP-binding</keyword>
<comment type="catalytic activity">
    <reaction evidence="1">
        <text>ATP + protein L-histidine = ADP + protein N-phospho-L-histidine.</text>
        <dbReference type="EC" id="2.7.13.3"/>
    </reaction>
</comment>
<accession>A0ABV4ID03</accession>
<gene>
    <name evidence="15" type="ORF">ACBP88_09780</name>
</gene>
<dbReference type="InterPro" id="IPR003661">
    <property type="entry name" value="HisK_dim/P_dom"/>
</dbReference>
<keyword evidence="11" id="KW-0902">Two-component regulatory system</keyword>
<dbReference type="InterPro" id="IPR003594">
    <property type="entry name" value="HATPase_dom"/>
</dbReference>
<dbReference type="PRINTS" id="PR00344">
    <property type="entry name" value="BCTRLSENSOR"/>
</dbReference>
<dbReference type="PANTHER" id="PTHR42878">
    <property type="entry name" value="TWO-COMPONENT HISTIDINE KINASE"/>
    <property type="match status" value="1"/>
</dbReference>
<keyword evidence="10 13" id="KW-1133">Transmembrane helix</keyword>
<dbReference type="InterPro" id="IPR036097">
    <property type="entry name" value="HisK_dim/P_sf"/>
</dbReference>
<comment type="subcellular location">
    <subcellularLocation>
        <location evidence="2">Membrane</location>
        <topology evidence="2">Multi-pass membrane protein</topology>
    </subcellularLocation>
</comment>
<sequence length="577" mass="64543">MPQATTLPLQSARRLWQAFLSARVLVATLLIALLATQTWTSAGLPQNVYWLWLVTTGYLVIALLGWVVLHHKPPASYWRWPWLLLLASDVATICLLQEMQLGKMHYTPLLALPILTVSVLGHMRLALATTASITLILLGIDIFHAWQWEGISGESYMQTALVCAGFFAVAYLTRQLAQRLAYQERQACTNRQAARTQTQVNSLIVANLSEGVVVVDRHYQVRMANPAACELLGLPAPLGLHDLLHPEWQALRTMVDQTYASSRSLSQHIHLLAVGQSPTGLYVRTWLTTSMEGDNWLPELEGDGADSVLAPHAWLCVMFLHDLREVEARLRTEKMAAMGRMSAAVAHEIRNPLAAIVQANALLQEELTEPAQQRLSHMVEQNAQRLARIAEEVLDIARVQQQIQHSDSRTLELDVELANIWQEWRLQNSGISHGIFQPQSANAYVAFDTEHLRRVVVNLLDNAARHCQAQHEDALQLLTGAGGEGHFWLQVWSEGAPLEASVEKHLFEPFFSSQSRSTGLGLYICRELCQRHEGSISYSRCERLTARGMQAGNAFTVRMRGRLLHSANASLFDPIVM</sequence>
<comment type="caution">
    <text evidence="15">The sequence shown here is derived from an EMBL/GenBank/DDBJ whole genome shotgun (WGS) entry which is preliminary data.</text>
</comment>
<dbReference type="Pfam" id="PF13188">
    <property type="entry name" value="PAS_8"/>
    <property type="match status" value="1"/>
</dbReference>
<dbReference type="GO" id="GO:0016301">
    <property type="term" value="F:kinase activity"/>
    <property type="evidence" value="ECO:0007669"/>
    <property type="project" value="UniProtKB-KW"/>
</dbReference>
<keyword evidence="16" id="KW-1185">Reference proteome</keyword>
<dbReference type="InterPro" id="IPR004358">
    <property type="entry name" value="Sig_transdc_His_kin-like_C"/>
</dbReference>
<protein>
    <recommendedName>
        <fullName evidence="3">histidine kinase</fullName>
        <ecNumber evidence="3">2.7.13.3</ecNumber>
    </recommendedName>
</protein>
<dbReference type="SMART" id="SM00387">
    <property type="entry name" value="HATPase_c"/>
    <property type="match status" value="1"/>
</dbReference>
<keyword evidence="7" id="KW-0547">Nucleotide-binding</keyword>
<feature type="transmembrane region" description="Helical" evidence="13">
    <location>
        <begin position="80"/>
        <end position="97"/>
    </location>
</feature>
<dbReference type="SUPFAM" id="SSF47384">
    <property type="entry name" value="Homodimeric domain of signal transducing histidine kinase"/>
    <property type="match status" value="1"/>
</dbReference>
<evidence type="ECO:0000256" key="2">
    <source>
        <dbReference type="ARBA" id="ARBA00004141"/>
    </source>
</evidence>
<dbReference type="Gene3D" id="1.10.287.130">
    <property type="match status" value="1"/>
</dbReference>
<keyword evidence="6 13" id="KW-0812">Transmembrane</keyword>
<dbReference type="EMBL" id="JBGJLR010000009">
    <property type="protein sequence ID" value="MEZ2739729.1"/>
    <property type="molecule type" value="Genomic_DNA"/>
</dbReference>
<evidence type="ECO:0000256" key="1">
    <source>
        <dbReference type="ARBA" id="ARBA00000085"/>
    </source>
</evidence>
<evidence type="ECO:0000256" key="12">
    <source>
        <dbReference type="ARBA" id="ARBA00023136"/>
    </source>
</evidence>
<name>A0ABV4ID03_9BURK</name>
<dbReference type="InterPro" id="IPR036890">
    <property type="entry name" value="HATPase_C_sf"/>
</dbReference>
<proteinExistence type="predicted"/>
<evidence type="ECO:0000256" key="11">
    <source>
        <dbReference type="ARBA" id="ARBA00023012"/>
    </source>
</evidence>
<evidence type="ECO:0000313" key="15">
    <source>
        <dbReference type="EMBL" id="MEZ2739729.1"/>
    </source>
</evidence>
<evidence type="ECO:0000256" key="3">
    <source>
        <dbReference type="ARBA" id="ARBA00012438"/>
    </source>
</evidence>
<dbReference type="Pfam" id="PF02518">
    <property type="entry name" value="HATPase_c"/>
    <property type="match status" value="1"/>
</dbReference>
<feature type="transmembrane region" description="Helical" evidence="13">
    <location>
        <begin position="109"/>
        <end position="136"/>
    </location>
</feature>
<evidence type="ECO:0000256" key="9">
    <source>
        <dbReference type="ARBA" id="ARBA00022840"/>
    </source>
</evidence>
<dbReference type="InterPro" id="IPR005467">
    <property type="entry name" value="His_kinase_dom"/>
</dbReference>
<dbReference type="Gene3D" id="3.30.450.20">
    <property type="entry name" value="PAS domain"/>
    <property type="match status" value="1"/>
</dbReference>
<dbReference type="SUPFAM" id="SSF55785">
    <property type="entry name" value="PYP-like sensor domain (PAS domain)"/>
    <property type="match status" value="1"/>
</dbReference>
<dbReference type="EC" id="2.7.13.3" evidence="3"/>
<dbReference type="PANTHER" id="PTHR42878:SF7">
    <property type="entry name" value="SENSOR HISTIDINE KINASE GLRK"/>
    <property type="match status" value="1"/>
</dbReference>
<evidence type="ECO:0000256" key="4">
    <source>
        <dbReference type="ARBA" id="ARBA00022553"/>
    </source>
</evidence>
<keyword evidence="12 13" id="KW-0472">Membrane</keyword>
<dbReference type="Gene3D" id="3.30.565.10">
    <property type="entry name" value="Histidine kinase-like ATPase, C-terminal domain"/>
    <property type="match status" value="1"/>
</dbReference>
<evidence type="ECO:0000256" key="7">
    <source>
        <dbReference type="ARBA" id="ARBA00022741"/>
    </source>
</evidence>
<evidence type="ECO:0000313" key="16">
    <source>
        <dbReference type="Proteomes" id="UP001567350"/>
    </source>
</evidence>
<feature type="transmembrane region" description="Helical" evidence="13">
    <location>
        <begin position="15"/>
        <end position="36"/>
    </location>
</feature>
<dbReference type="InterPro" id="IPR000014">
    <property type="entry name" value="PAS"/>
</dbReference>
<dbReference type="SUPFAM" id="SSF55874">
    <property type="entry name" value="ATPase domain of HSP90 chaperone/DNA topoisomerase II/histidine kinase"/>
    <property type="match status" value="1"/>
</dbReference>
<evidence type="ECO:0000256" key="5">
    <source>
        <dbReference type="ARBA" id="ARBA00022679"/>
    </source>
</evidence>
<evidence type="ECO:0000256" key="13">
    <source>
        <dbReference type="SAM" id="Phobius"/>
    </source>
</evidence>
<dbReference type="Pfam" id="PF00512">
    <property type="entry name" value="HisKA"/>
    <property type="match status" value="1"/>
</dbReference>
<dbReference type="InterPro" id="IPR050351">
    <property type="entry name" value="BphY/WalK/GraS-like"/>
</dbReference>
<organism evidence="15 16">
    <name type="scientific">Comamonas jiangduensis</name>
    <dbReference type="NCBI Taxonomy" id="1194168"/>
    <lineage>
        <taxon>Bacteria</taxon>
        <taxon>Pseudomonadati</taxon>
        <taxon>Pseudomonadota</taxon>
        <taxon>Betaproteobacteria</taxon>
        <taxon>Burkholderiales</taxon>
        <taxon>Comamonadaceae</taxon>
        <taxon>Comamonas</taxon>
    </lineage>
</organism>
<evidence type="ECO:0000259" key="14">
    <source>
        <dbReference type="PROSITE" id="PS50109"/>
    </source>
</evidence>
<dbReference type="SMART" id="SM00388">
    <property type="entry name" value="HisKA"/>
    <property type="match status" value="1"/>
</dbReference>
<evidence type="ECO:0000256" key="10">
    <source>
        <dbReference type="ARBA" id="ARBA00022989"/>
    </source>
</evidence>
<dbReference type="PROSITE" id="PS50109">
    <property type="entry name" value="HIS_KIN"/>
    <property type="match status" value="1"/>
</dbReference>
<feature type="domain" description="Histidine kinase" evidence="14">
    <location>
        <begin position="344"/>
        <end position="563"/>
    </location>
</feature>
<keyword evidence="8 15" id="KW-0418">Kinase</keyword>
<evidence type="ECO:0000256" key="6">
    <source>
        <dbReference type="ARBA" id="ARBA00022692"/>
    </source>
</evidence>
<dbReference type="Proteomes" id="UP001567350">
    <property type="component" value="Unassembled WGS sequence"/>
</dbReference>
<dbReference type="RefSeq" id="WP_370892054.1">
    <property type="nucleotide sequence ID" value="NZ_JBGJLR010000009.1"/>
</dbReference>
<dbReference type="CDD" id="cd00082">
    <property type="entry name" value="HisKA"/>
    <property type="match status" value="1"/>
</dbReference>
<keyword evidence="5" id="KW-0808">Transferase</keyword>
<reference evidence="15 16" key="1">
    <citation type="submission" date="2024-08" db="EMBL/GenBank/DDBJ databases">
        <authorList>
            <person name="Feng Z."/>
            <person name="Ronholm J."/>
        </authorList>
    </citation>
    <scope>NUCLEOTIDE SEQUENCE [LARGE SCALE GENOMIC DNA]</scope>
    <source>
        <strain evidence="15 16">4-AB0-8</strain>
    </source>
</reference>
<feature type="transmembrane region" description="Helical" evidence="13">
    <location>
        <begin position="48"/>
        <end position="68"/>
    </location>
</feature>
<keyword evidence="4" id="KW-0597">Phosphoprotein</keyword>
<dbReference type="Pfam" id="PF25323">
    <property type="entry name" value="6TM_PilS"/>
    <property type="match status" value="1"/>
</dbReference>
<feature type="transmembrane region" description="Helical" evidence="13">
    <location>
        <begin position="156"/>
        <end position="173"/>
    </location>
</feature>